<dbReference type="PANTHER" id="PTHR34978:SF3">
    <property type="entry name" value="SLR0241 PROTEIN"/>
    <property type="match status" value="1"/>
</dbReference>
<dbReference type="OrthoDB" id="9804799at2"/>
<dbReference type="InterPro" id="IPR008756">
    <property type="entry name" value="Peptidase_M56"/>
</dbReference>
<keyword evidence="1" id="KW-0472">Membrane</keyword>
<gene>
    <name evidence="4" type="ORF">SAMN03080606_03169</name>
</gene>
<accession>A0A1G5K151</accession>
<dbReference type="Pfam" id="PF16107">
    <property type="entry name" value="DUF4825"/>
    <property type="match status" value="1"/>
</dbReference>
<proteinExistence type="predicted"/>
<dbReference type="Pfam" id="PF05569">
    <property type="entry name" value="Peptidase_M56"/>
    <property type="match status" value="1"/>
</dbReference>
<feature type="domain" description="Peptidase M56" evidence="2">
    <location>
        <begin position="8"/>
        <end position="290"/>
    </location>
</feature>
<feature type="transmembrane region" description="Helical" evidence="1">
    <location>
        <begin position="206"/>
        <end position="229"/>
    </location>
</feature>
<protein>
    <submittedName>
        <fullName evidence="4">Signal transducer regulating beta-lactamase production, contains metallopeptidase domain</fullName>
    </submittedName>
</protein>
<evidence type="ECO:0000313" key="5">
    <source>
        <dbReference type="Proteomes" id="UP000198636"/>
    </source>
</evidence>
<evidence type="ECO:0000256" key="1">
    <source>
        <dbReference type="SAM" id="Phobius"/>
    </source>
</evidence>
<keyword evidence="5" id="KW-1185">Reference proteome</keyword>
<keyword evidence="1" id="KW-1133">Transmembrane helix</keyword>
<evidence type="ECO:0000259" key="3">
    <source>
        <dbReference type="Pfam" id="PF16107"/>
    </source>
</evidence>
<name>A0A1G5K151_9FIRM</name>
<feature type="transmembrane region" description="Helical" evidence="1">
    <location>
        <begin position="298"/>
        <end position="317"/>
    </location>
</feature>
<reference evidence="4 5" key="1">
    <citation type="submission" date="2016-10" db="EMBL/GenBank/DDBJ databases">
        <authorList>
            <person name="de Groot N.N."/>
        </authorList>
    </citation>
    <scope>NUCLEOTIDE SEQUENCE [LARGE SCALE GENOMIC DNA]</scope>
    <source>
        <strain evidence="4 5">DSM 18978</strain>
    </source>
</reference>
<keyword evidence="1" id="KW-0812">Transmembrane</keyword>
<dbReference type="Proteomes" id="UP000198636">
    <property type="component" value="Unassembled WGS sequence"/>
</dbReference>
<feature type="transmembrane region" description="Helical" evidence="1">
    <location>
        <begin position="6"/>
        <end position="28"/>
    </location>
</feature>
<dbReference type="InterPro" id="IPR052173">
    <property type="entry name" value="Beta-lactam_resp_regulator"/>
</dbReference>
<organism evidence="4 5">
    <name type="scientific">Alkaliphilus peptidifermentans DSM 18978</name>
    <dbReference type="NCBI Taxonomy" id="1120976"/>
    <lineage>
        <taxon>Bacteria</taxon>
        <taxon>Bacillati</taxon>
        <taxon>Bacillota</taxon>
        <taxon>Clostridia</taxon>
        <taxon>Peptostreptococcales</taxon>
        <taxon>Natronincolaceae</taxon>
        <taxon>Alkaliphilus</taxon>
    </lineage>
</organism>
<sequence length="736" mass="83157">MTSLFTAIFNMSITASYIAVAVIAARLFFKKAPKIFSYVLWLPVLVRLIFPFSFSSIFSFLSLFKTNTTINTSMIEYVPRNIGFMENSAIDIGIDRINNAISTSLPDAAPAAGLHPIQLMFTIASFIWIIGIAVLLLYSIISYVRVMKNVTTAVLVRDNIFETNKITTPFVCGFIKPKIYIPTGISKHEVSFILAHEKTHIKRLDYLIKPFSFLVLIIHWFNPLMWLSFTLMSKDMEMSCDESVLKEMGNEIKGNYSNSLLSLSVKRSGLLMGSPLAFGESNIKSRIKNILSYRKPTFGVIILTIIITAVLMVTFLANPKEPYTAERPSSVEYTIENLIANKTPYVGDNSKVVALIDALPLPEGIIRDTVRLHTSNQPYGITINLKTKDDSYTVPNNINTNDFYRNSVILFSLIDNVDTIEYMIPAVEPYSLVYTREYVVDLMGEDIRSYGENEHTLKSLIDQLDTIHTMDVTKDNQIEHYLEIIMSSPKTSSNPRDYIKAHQREYDNILKMGDEALIYLLSQFESDNISNDLRGHIIMSLSKDLLGITDEGLLPTQWYSQLSANVKLPDYIGNVSDSLEQLVYNTTVQQYSLPNSGFTVVAPTILGVYQEEDKVKVFVTVYYNRYKLYGKTLYEMGGGIIPGAITYSKNIDGSYILDEYLEAMDGSYFGKSIKEYCVMPISNEEISGLSDKILDDYKNHAGRSELLIKNLIEHLRANNQKDIELKKKTGQVVPLT</sequence>
<feature type="transmembrane region" description="Helical" evidence="1">
    <location>
        <begin position="117"/>
        <end position="138"/>
    </location>
</feature>
<evidence type="ECO:0000259" key="2">
    <source>
        <dbReference type="Pfam" id="PF05569"/>
    </source>
</evidence>
<feature type="domain" description="DUF4825" evidence="3">
    <location>
        <begin position="338"/>
        <end position="427"/>
    </location>
</feature>
<dbReference type="EMBL" id="FMUS01000023">
    <property type="protein sequence ID" value="SCY94365.1"/>
    <property type="molecule type" value="Genomic_DNA"/>
</dbReference>
<evidence type="ECO:0000313" key="4">
    <source>
        <dbReference type="EMBL" id="SCY94365.1"/>
    </source>
</evidence>
<dbReference type="CDD" id="cd07341">
    <property type="entry name" value="M56_BlaR1_MecR1_like"/>
    <property type="match status" value="1"/>
</dbReference>
<dbReference type="RefSeq" id="WP_091545493.1">
    <property type="nucleotide sequence ID" value="NZ_FMUS01000023.1"/>
</dbReference>
<dbReference type="STRING" id="1120976.SAMN03080606_03169"/>
<feature type="transmembrane region" description="Helical" evidence="1">
    <location>
        <begin position="40"/>
        <end position="64"/>
    </location>
</feature>
<dbReference type="AlphaFoldDB" id="A0A1G5K151"/>
<dbReference type="InterPro" id="IPR032250">
    <property type="entry name" value="DUF4825"/>
</dbReference>
<dbReference type="PANTHER" id="PTHR34978">
    <property type="entry name" value="POSSIBLE SENSOR-TRANSDUCER PROTEIN BLAR"/>
    <property type="match status" value="1"/>
</dbReference>